<dbReference type="Proteomes" id="UP000199017">
    <property type="component" value="Unassembled WGS sequence"/>
</dbReference>
<dbReference type="SUPFAM" id="SSF53383">
    <property type="entry name" value="PLP-dependent transferases"/>
    <property type="match status" value="1"/>
</dbReference>
<evidence type="ECO:0000313" key="10">
    <source>
        <dbReference type="EMBL" id="SDI76655.1"/>
    </source>
</evidence>
<evidence type="ECO:0000256" key="2">
    <source>
        <dbReference type="ARBA" id="ARBA00006490"/>
    </source>
</evidence>
<keyword evidence="7" id="KW-0411">Iron-sulfur</keyword>
<dbReference type="InterPro" id="IPR015422">
    <property type="entry name" value="PyrdxlP-dep_Trfase_small"/>
</dbReference>
<dbReference type="InterPro" id="IPR000192">
    <property type="entry name" value="Aminotrans_V_dom"/>
</dbReference>
<dbReference type="Gene3D" id="3.90.1150.10">
    <property type="entry name" value="Aspartate Aminotransferase, domain 1"/>
    <property type="match status" value="1"/>
</dbReference>
<evidence type="ECO:0000256" key="5">
    <source>
        <dbReference type="ARBA" id="ARBA00022898"/>
    </source>
</evidence>
<dbReference type="FunFam" id="3.40.640.10:FF:000084">
    <property type="entry name" value="IscS-like cysteine desulfurase"/>
    <property type="match status" value="1"/>
</dbReference>
<evidence type="ECO:0000313" key="11">
    <source>
        <dbReference type="Proteomes" id="UP000199017"/>
    </source>
</evidence>
<evidence type="ECO:0000256" key="7">
    <source>
        <dbReference type="ARBA" id="ARBA00023014"/>
    </source>
</evidence>
<gene>
    <name evidence="10" type="ORF">SAMN05216352_111155</name>
</gene>
<dbReference type="EMBL" id="FNDU01000011">
    <property type="protein sequence ID" value="SDI76655.1"/>
    <property type="molecule type" value="Genomic_DNA"/>
</dbReference>
<comment type="similarity">
    <text evidence="2">Belongs to the class-V pyridoxal-phosphate-dependent aminotransferase family. NifS/IscS subfamily.</text>
</comment>
<dbReference type="Gene3D" id="1.10.260.50">
    <property type="match status" value="1"/>
</dbReference>
<keyword evidence="6" id="KW-0408">Iron</keyword>
<reference evidence="10 11" key="1">
    <citation type="submission" date="2016-10" db="EMBL/GenBank/DDBJ databases">
        <authorList>
            <person name="de Groot N.N."/>
        </authorList>
    </citation>
    <scope>NUCLEOTIDE SEQUENCE [LARGE SCALE GENOMIC DNA]</scope>
    <source>
        <strain evidence="11">P4B,CCM 7963,CECT 7998,DSM 25260,IBRC-M 10614,KCTC 13821</strain>
    </source>
</reference>
<dbReference type="InterPro" id="IPR016454">
    <property type="entry name" value="Cysteine_dSase"/>
</dbReference>
<evidence type="ECO:0000256" key="1">
    <source>
        <dbReference type="ARBA" id="ARBA00001933"/>
    </source>
</evidence>
<dbReference type="NCBIfam" id="NF002806">
    <property type="entry name" value="PRK02948.1"/>
    <property type="match status" value="1"/>
</dbReference>
<dbReference type="PANTHER" id="PTHR11601:SF34">
    <property type="entry name" value="CYSTEINE DESULFURASE"/>
    <property type="match status" value="1"/>
</dbReference>
<keyword evidence="11" id="KW-1185">Reference proteome</keyword>
<comment type="cofactor">
    <cofactor evidence="1">
        <name>pyridoxal 5'-phosphate</name>
        <dbReference type="ChEBI" id="CHEBI:597326"/>
    </cofactor>
</comment>
<accession>A0A1G8N963</accession>
<dbReference type="RefSeq" id="WP_091586978.1">
    <property type="nucleotide sequence ID" value="NZ_FNDU01000011.1"/>
</dbReference>
<dbReference type="PIRSF" id="PIRSF005572">
    <property type="entry name" value="NifS"/>
    <property type="match status" value="1"/>
</dbReference>
<keyword evidence="5" id="KW-0663">Pyridoxal phosphate</keyword>
<organism evidence="10 11">
    <name type="scientific">Alteribacillus bidgolensis</name>
    <dbReference type="NCBI Taxonomy" id="930129"/>
    <lineage>
        <taxon>Bacteria</taxon>
        <taxon>Bacillati</taxon>
        <taxon>Bacillota</taxon>
        <taxon>Bacilli</taxon>
        <taxon>Bacillales</taxon>
        <taxon>Bacillaceae</taxon>
        <taxon>Alteribacillus</taxon>
    </lineage>
</organism>
<protein>
    <submittedName>
        <fullName evidence="10">Cysteine desulfurase</fullName>
    </submittedName>
</protein>
<dbReference type="GO" id="GO:0051536">
    <property type="term" value="F:iron-sulfur cluster binding"/>
    <property type="evidence" value="ECO:0007669"/>
    <property type="project" value="UniProtKB-KW"/>
</dbReference>
<feature type="domain" description="Aminotransferase class V" evidence="9">
    <location>
        <begin position="4"/>
        <end position="365"/>
    </location>
</feature>
<sequence length="380" mass="41492">MKKIYADHAATTPIHSEAANVMMKVMQESFGNPSSIHNYGRKARQELDKARDQLAQTVGASPDEIVLTSGGTEADNIAIIGYAQANKDRGNHIITTKIEHHAVLHTCEKLEKYGFEVTYLPVNNEGFVQLDKLKEAITDRTILITIMHGNNEVGTLQPISQIAELASAYNIAFHSDAVQSYGLVAIDISDTPLTMMTVSSHKINGPKGAGFLYVKKGTKLTPFLTGGEQEKKRRAGTENLAAAAGFAKAAETAIQERQKRYDAYKTLSDQFLKALQAEKIPFEMNGPDKDKLPHITNVYFPNIHLESFLVQLDLAGIAASSGSACTAGSVEPSHVLSAMFDDKNRASSSVRFSFGKGNTADEMEYIAAEIRKILDRMKAI</sequence>
<keyword evidence="3" id="KW-0808">Transferase</keyword>
<evidence type="ECO:0000259" key="9">
    <source>
        <dbReference type="Pfam" id="PF00266"/>
    </source>
</evidence>
<proteinExistence type="inferred from homology"/>
<dbReference type="AlphaFoldDB" id="A0A1G8N963"/>
<dbReference type="InterPro" id="IPR015421">
    <property type="entry name" value="PyrdxlP-dep_Trfase_major"/>
</dbReference>
<evidence type="ECO:0000256" key="8">
    <source>
        <dbReference type="ARBA" id="ARBA00050776"/>
    </source>
</evidence>
<dbReference type="Gene3D" id="3.40.640.10">
    <property type="entry name" value="Type I PLP-dependent aspartate aminotransferase-like (Major domain)"/>
    <property type="match status" value="1"/>
</dbReference>
<name>A0A1G8N963_9BACI</name>
<dbReference type="InterPro" id="IPR015424">
    <property type="entry name" value="PyrdxlP-dep_Trfase"/>
</dbReference>
<evidence type="ECO:0000256" key="6">
    <source>
        <dbReference type="ARBA" id="ARBA00023004"/>
    </source>
</evidence>
<dbReference type="STRING" id="930129.SAMN05216352_111155"/>
<dbReference type="GO" id="GO:0046872">
    <property type="term" value="F:metal ion binding"/>
    <property type="evidence" value="ECO:0007669"/>
    <property type="project" value="UniProtKB-KW"/>
</dbReference>
<dbReference type="OrthoDB" id="9808002at2"/>
<evidence type="ECO:0000256" key="3">
    <source>
        <dbReference type="ARBA" id="ARBA00022679"/>
    </source>
</evidence>
<evidence type="ECO:0000256" key="4">
    <source>
        <dbReference type="ARBA" id="ARBA00022723"/>
    </source>
</evidence>
<dbReference type="PANTHER" id="PTHR11601">
    <property type="entry name" value="CYSTEINE DESULFURYLASE FAMILY MEMBER"/>
    <property type="match status" value="1"/>
</dbReference>
<comment type="catalytic activity">
    <reaction evidence="8">
        <text>(sulfur carrier)-H + L-cysteine = (sulfur carrier)-SH + L-alanine</text>
        <dbReference type="Rhea" id="RHEA:43892"/>
        <dbReference type="Rhea" id="RHEA-COMP:14737"/>
        <dbReference type="Rhea" id="RHEA-COMP:14739"/>
        <dbReference type="ChEBI" id="CHEBI:29917"/>
        <dbReference type="ChEBI" id="CHEBI:35235"/>
        <dbReference type="ChEBI" id="CHEBI:57972"/>
        <dbReference type="ChEBI" id="CHEBI:64428"/>
        <dbReference type="EC" id="2.8.1.7"/>
    </reaction>
</comment>
<dbReference type="GO" id="GO:0031071">
    <property type="term" value="F:cysteine desulfurase activity"/>
    <property type="evidence" value="ECO:0007669"/>
    <property type="project" value="UniProtKB-EC"/>
</dbReference>
<keyword evidence="4" id="KW-0479">Metal-binding</keyword>
<dbReference type="Pfam" id="PF00266">
    <property type="entry name" value="Aminotran_5"/>
    <property type="match status" value="1"/>
</dbReference>